<keyword evidence="2" id="KW-0229">DNA integration</keyword>
<dbReference type="InterPro" id="IPR010998">
    <property type="entry name" value="Integrase_recombinase_N"/>
</dbReference>
<evidence type="ECO:0000256" key="2">
    <source>
        <dbReference type="ARBA" id="ARBA00022908"/>
    </source>
</evidence>
<dbReference type="Pfam" id="PF00589">
    <property type="entry name" value="Phage_integrase"/>
    <property type="match status" value="1"/>
</dbReference>
<feature type="domain" description="Tyr recombinase" evidence="6">
    <location>
        <begin position="202"/>
        <end position="380"/>
    </location>
</feature>
<evidence type="ECO:0000256" key="3">
    <source>
        <dbReference type="ARBA" id="ARBA00023125"/>
    </source>
</evidence>
<dbReference type="InterPro" id="IPR053876">
    <property type="entry name" value="Phage_int_M"/>
</dbReference>
<dbReference type="PROSITE" id="PS51900">
    <property type="entry name" value="CB"/>
    <property type="match status" value="1"/>
</dbReference>
<evidence type="ECO:0000256" key="4">
    <source>
        <dbReference type="ARBA" id="ARBA00023172"/>
    </source>
</evidence>
<evidence type="ECO:0000256" key="5">
    <source>
        <dbReference type="PROSITE-ProRule" id="PRU01248"/>
    </source>
</evidence>
<comment type="caution">
    <text evidence="8">The sequence shown here is derived from an EMBL/GenBank/DDBJ whole genome shotgun (WGS) entry which is preliminary data.</text>
</comment>
<dbReference type="InterPro" id="IPR011010">
    <property type="entry name" value="DNA_brk_join_enz"/>
</dbReference>
<dbReference type="Proteomes" id="UP001596422">
    <property type="component" value="Unassembled WGS sequence"/>
</dbReference>
<name>A0ABW2A4S4_9GAMM</name>
<dbReference type="PANTHER" id="PTHR30629:SF2">
    <property type="entry name" value="PROPHAGE INTEGRASE INTS-RELATED"/>
    <property type="match status" value="1"/>
</dbReference>
<dbReference type="Pfam" id="PF13356">
    <property type="entry name" value="Arm-DNA-bind_3"/>
    <property type="match status" value="1"/>
</dbReference>
<evidence type="ECO:0000256" key="1">
    <source>
        <dbReference type="ARBA" id="ARBA00008857"/>
    </source>
</evidence>
<dbReference type="SUPFAM" id="SSF56349">
    <property type="entry name" value="DNA breaking-rejoining enzymes"/>
    <property type="match status" value="1"/>
</dbReference>
<comment type="similarity">
    <text evidence="1">Belongs to the 'phage' integrase family.</text>
</comment>
<protein>
    <submittedName>
        <fullName evidence="8">Tyrosine-type recombinase/integrase</fullName>
    </submittedName>
</protein>
<dbReference type="PROSITE" id="PS51898">
    <property type="entry name" value="TYR_RECOMBINASE"/>
    <property type="match status" value="1"/>
</dbReference>
<dbReference type="CDD" id="cd00801">
    <property type="entry name" value="INT_P4_C"/>
    <property type="match status" value="1"/>
</dbReference>
<gene>
    <name evidence="8" type="ORF">ACFQDL_22510</name>
</gene>
<evidence type="ECO:0000313" key="9">
    <source>
        <dbReference type="Proteomes" id="UP001596422"/>
    </source>
</evidence>
<reference evidence="9" key="1">
    <citation type="journal article" date="2019" name="Int. J. Syst. Evol. Microbiol.">
        <title>The Global Catalogue of Microorganisms (GCM) 10K type strain sequencing project: providing services to taxonomists for standard genome sequencing and annotation.</title>
        <authorList>
            <consortium name="The Broad Institute Genomics Platform"/>
            <consortium name="The Broad Institute Genome Sequencing Center for Infectious Disease"/>
            <person name="Wu L."/>
            <person name="Ma J."/>
        </authorList>
    </citation>
    <scope>NUCLEOTIDE SEQUENCE [LARGE SCALE GENOMIC DNA]</scope>
    <source>
        <strain evidence="9">NBRC 111756</strain>
    </source>
</reference>
<keyword evidence="4" id="KW-0233">DNA recombination</keyword>
<dbReference type="InterPro" id="IPR044068">
    <property type="entry name" value="CB"/>
</dbReference>
<accession>A0ABW2A4S4</accession>
<dbReference type="InterPro" id="IPR013762">
    <property type="entry name" value="Integrase-like_cat_sf"/>
</dbReference>
<dbReference type="Pfam" id="PF22022">
    <property type="entry name" value="Phage_int_M"/>
    <property type="match status" value="1"/>
</dbReference>
<dbReference type="InterPro" id="IPR002104">
    <property type="entry name" value="Integrase_catalytic"/>
</dbReference>
<dbReference type="PANTHER" id="PTHR30629">
    <property type="entry name" value="PROPHAGE INTEGRASE"/>
    <property type="match status" value="1"/>
</dbReference>
<dbReference type="Gene3D" id="3.30.160.390">
    <property type="entry name" value="Integrase, DNA-binding domain"/>
    <property type="match status" value="1"/>
</dbReference>
<dbReference type="InterPro" id="IPR038488">
    <property type="entry name" value="Integrase_DNA-bd_sf"/>
</dbReference>
<keyword evidence="3 5" id="KW-0238">DNA-binding</keyword>
<dbReference type="Gene3D" id="1.10.150.130">
    <property type="match status" value="1"/>
</dbReference>
<dbReference type="InterPro" id="IPR025166">
    <property type="entry name" value="Integrase_DNA_bind_dom"/>
</dbReference>
<evidence type="ECO:0000259" key="7">
    <source>
        <dbReference type="PROSITE" id="PS51900"/>
    </source>
</evidence>
<sequence length="409" mass="47293">MPLNDRQVKAAKPREKPYKLSDEKSMYLEIFPNGSKYWRMKFRFNGKENRLSFGVYPDVSLKQARDARDEARQLLAQGIDPSTHKKAQKLASRTAAANSLEVVAREWFDVRMKDKSESHRSRSLRALEMYLFPSLGRRPLAEITPVELLSVLRKVEQTGKLETARRVKQTAGQVFRFAISTGRAERDPTADLKDALRTPEKRHFAAITKPAEVGRLMVAIDEYTGTPVVIAALKCSAYWFCRPGELRHLEWEQINWDEQRIEITAEKTKQEHIIPLCRQSIDILQSLELLTGRSRFVFPSARGFSRPMSENAVRIALRSMGYDRDTMTAHGFRVIARTLLDEVLDYRIEWIEQQLAHTVKDANGRAYNRTKHLEQRRKMMQHWADYLDQLKSKSLAGNVISASFRRETV</sequence>
<evidence type="ECO:0000259" key="6">
    <source>
        <dbReference type="PROSITE" id="PS51898"/>
    </source>
</evidence>
<dbReference type="RefSeq" id="WP_379910970.1">
    <property type="nucleotide sequence ID" value="NZ_JBHSWE010000001.1"/>
</dbReference>
<dbReference type="EMBL" id="JBHSWE010000001">
    <property type="protein sequence ID" value="MFC6672532.1"/>
    <property type="molecule type" value="Genomic_DNA"/>
</dbReference>
<dbReference type="Gene3D" id="1.10.443.10">
    <property type="entry name" value="Intergrase catalytic core"/>
    <property type="match status" value="1"/>
</dbReference>
<proteinExistence type="inferred from homology"/>
<organism evidence="8 9">
    <name type="scientific">Marinobacterium aestuariivivens</name>
    <dbReference type="NCBI Taxonomy" id="1698799"/>
    <lineage>
        <taxon>Bacteria</taxon>
        <taxon>Pseudomonadati</taxon>
        <taxon>Pseudomonadota</taxon>
        <taxon>Gammaproteobacteria</taxon>
        <taxon>Oceanospirillales</taxon>
        <taxon>Oceanospirillaceae</taxon>
        <taxon>Marinobacterium</taxon>
    </lineage>
</organism>
<evidence type="ECO:0000313" key="8">
    <source>
        <dbReference type="EMBL" id="MFC6672532.1"/>
    </source>
</evidence>
<feature type="domain" description="Core-binding (CB)" evidence="7">
    <location>
        <begin position="98"/>
        <end position="179"/>
    </location>
</feature>
<keyword evidence="9" id="KW-1185">Reference proteome</keyword>
<dbReference type="InterPro" id="IPR050808">
    <property type="entry name" value="Phage_Integrase"/>
</dbReference>